<dbReference type="GO" id="GO:0006352">
    <property type="term" value="P:DNA-templated transcription initiation"/>
    <property type="evidence" value="ECO:0007669"/>
    <property type="project" value="InterPro"/>
</dbReference>
<evidence type="ECO:0000313" key="6">
    <source>
        <dbReference type="EMBL" id="CAA3028594.1"/>
    </source>
</evidence>
<dbReference type="Proteomes" id="UP000594638">
    <property type="component" value="Unassembled WGS sequence"/>
</dbReference>
<feature type="compositionally biased region" description="Basic and acidic residues" evidence="4">
    <location>
        <begin position="44"/>
        <end position="53"/>
    </location>
</feature>
<dbReference type="Gramene" id="OE9A026596T3">
    <property type="protein sequence ID" value="OE9A026596C3"/>
    <property type="gene ID" value="OE9A026596"/>
</dbReference>
<dbReference type="InterPro" id="IPR006590">
    <property type="entry name" value="RNA_pol_Rpb4/RPC9_core"/>
</dbReference>
<keyword evidence="7" id="KW-1185">Reference proteome</keyword>
<dbReference type="GO" id="GO:0000428">
    <property type="term" value="C:DNA-directed RNA polymerase complex"/>
    <property type="evidence" value="ECO:0007669"/>
    <property type="project" value="UniProtKB-KW"/>
</dbReference>
<protein>
    <submittedName>
        <fullName evidence="6">DNA-directed RNA polymerases IV and V subunit 4</fullName>
    </submittedName>
</protein>
<proteinExistence type="inferred from homology"/>
<dbReference type="OrthoDB" id="2186918at2759"/>
<dbReference type="InterPro" id="IPR005574">
    <property type="entry name" value="Rpb4/RPC9"/>
</dbReference>
<dbReference type="InterPro" id="IPR045222">
    <property type="entry name" value="Rpb4-like"/>
</dbReference>
<evidence type="ECO:0000259" key="5">
    <source>
        <dbReference type="SMART" id="SM00657"/>
    </source>
</evidence>
<feature type="compositionally biased region" description="Polar residues" evidence="4">
    <location>
        <begin position="57"/>
        <end position="70"/>
    </location>
</feature>
<keyword evidence="6" id="KW-0804">Transcription</keyword>
<keyword evidence="6" id="KW-0240">DNA-directed RNA polymerase</keyword>
<dbReference type="GO" id="GO:0005634">
    <property type="term" value="C:nucleus"/>
    <property type="evidence" value="ECO:0007669"/>
    <property type="project" value="UniProtKB-SubCell"/>
</dbReference>
<dbReference type="InterPro" id="IPR038324">
    <property type="entry name" value="Rpb4/RPC9_sf"/>
</dbReference>
<dbReference type="InterPro" id="IPR010997">
    <property type="entry name" value="HRDC-like_sf"/>
</dbReference>
<evidence type="ECO:0000313" key="7">
    <source>
        <dbReference type="Proteomes" id="UP000594638"/>
    </source>
</evidence>
<comment type="subcellular location">
    <subcellularLocation>
        <location evidence="1">Nucleus</location>
    </subcellularLocation>
</comment>
<dbReference type="Gene3D" id="1.20.1250.40">
    <property type="match status" value="1"/>
</dbReference>
<dbReference type="SUPFAM" id="SSF47819">
    <property type="entry name" value="HRDC-like"/>
    <property type="match status" value="1"/>
</dbReference>
<keyword evidence="2" id="KW-0539">Nucleus</keyword>
<gene>
    <name evidence="6" type="ORF">OLEA9_A026596</name>
</gene>
<dbReference type="PANTHER" id="PTHR21297">
    <property type="entry name" value="DNA-DIRECTED RNA POLYMERASE II"/>
    <property type="match status" value="1"/>
</dbReference>
<comment type="caution">
    <text evidence="6">The sequence shown here is derived from an EMBL/GenBank/DDBJ whole genome shotgun (WGS) entry which is preliminary data.</text>
</comment>
<reference evidence="6 7" key="1">
    <citation type="submission" date="2019-12" db="EMBL/GenBank/DDBJ databases">
        <authorList>
            <person name="Alioto T."/>
            <person name="Alioto T."/>
            <person name="Gomez Garrido J."/>
        </authorList>
    </citation>
    <scope>NUCLEOTIDE SEQUENCE [LARGE SCALE GENOMIC DNA]</scope>
</reference>
<dbReference type="AlphaFoldDB" id="A0A8S0VAW1"/>
<dbReference type="GO" id="GO:0000166">
    <property type="term" value="F:nucleotide binding"/>
    <property type="evidence" value="ECO:0007669"/>
    <property type="project" value="InterPro"/>
</dbReference>
<evidence type="ECO:0000256" key="2">
    <source>
        <dbReference type="ARBA" id="ARBA00023242"/>
    </source>
</evidence>
<evidence type="ECO:0000256" key="4">
    <source>
        <dbReference type="SAM" id="MobiDB-lite"/>
    </source>
</evidence>
<feature type="domain" description="RNA polymerase Rpb4/RPC9 core" evidence="5">
    <location>
        <begin position="76"/>
        <end position="197"/>
    </location>
</feature>
<name>A0A8S0VAW1_OLEEU</name>
<organism evidence="6 7">
    <name type="scientific">Olea europaea subsp. europaea</name>
    <dbReference type="NCBI Taxonomy" id="158383"/>
    <lineage>
        <taxon>Eukaryota</taxon>
        <taxon>Viridiplantae</taxon>
        <taxon>Streptophyta</taxon>
        <taxon>Embryophyta</taxon>
        <taxon>Tracheophyta</taxon>
        <taxon>Spermatophyta</taxon>
        <taxon>Magnoliopsida</taxon>
        <taxon>eudicotyledons</taxon>
        <taxon>Gunneridae</taxon>
        <taxon>Pentapetalae</taxon>
        <taxon>asterids</taxon>
        <taxon>lamiids</taxon>
        <taxon>Lamiales</taxon>
        <taxon>Oleaceae</taxon>
        <taxon>Oleeae</taxon>
        <taxon>Olea</taxon>
    </lineage>
</organism>
<accession>A0A8S0VAW1</accession>
<comment type="similarity">
    <text evidence="3">Belongs to the eukaryotic RPB4 RNA polymerase subunit family.</text>
</comment>
<dbReference type="Pfam" id="PF03874">
    <property type="entry name" value="RNA_pol_Rpb4"/>
    <property type="match status" value="1"/>
</dbReference>
<feature type="compositionally biased region" description="Gly residues" evidence="4">
    <location>
        <begin position="1"/>
        <end position="13"/>
    </location>
</feature>
<dbReference type="SMART" id="SM00657">
    <property type="entry name" value="RPOL4c"/>
    <property type="match status" value="1"/>
</dbReference>
<evidence type="ECO:0000256" key="3">
    <source>
        <dbReference type="ARBA" id="ARBA00025724"/>
    </source>
</evidence>
<dbReference type="EMBL" id="CACTIH010009263">
    <property type="protein sequence ID" value="CAA3028594.1"/>
    <property type="molecule type" value="Genomic_DNA"/>
</dbReference>
<feature type="region of interest" description="Disordered" evidence="4">
    <location>
        <begin position="1"/>
        <end position="72"/>
    </location>
</feature>
<evidence type="ECO:0000256" key="1">
    <source>
        <dbReference type="ARBA" id="ARBA00004123"/>
    </source>
</evidence>
<sequence>MTEKGGQGFGNSKGGKSAHKSSGKDNGSAKSKGGRKVQFESEGSGDKVRKGDKIANGSKSSQAKAPSTQECRLERELPENSKFLMDCEAAEILQGIQEQMVMLSEDPNIKLPVSFDSGLMYAKRGSYCTKSLTVGKILQPLKIYGVSDAEICQIANLRAESVEEVFCLIPSLKAKENKIKEPLRIALGELTNLRDALDELAKFNESVAMD</sequence>